<evidence type="ECO:0000313" key="2">
    <source>
        <dbReference type="Proteomes" id="UP000230233"/>
    </source>
</evidence>
<protein>
    <submittedName>
        <fullName evidence="1">Uncharacterized protein</fullName>
    </submittedName>
</protein>
<name>A0A2G5VTA5_9PELO</name>
<sequence>MSDFQSSKNAGKTEEELREKLLRKCIGRYNLYVSRCREMEGHLRVRRYSRYRTVPITYLIEQLEQYDLKELQDWFKKFKVKDYSLIREEWIEFHEIVFHPEDIAEHFMNAWKWIKKNVLESRKLSANLGKGCY</sequence>
<reference evidence="2" key="1">
    <citation type="submission" date="2017-10" db="EMBL/GenBank/DDBJ databases">
        <title>Rapid genome shrinkage in a self-fertile nematode reveals novel sperm competition proteins.</title>
        <authorList>
            <person name="Yin D."/>
            <person name="Schwarz E.M."/>
            <person name="Thomas C.G."/>
            <person name="Felde R.L."/>
            <person name="Korf I.F."/>
            <person name="Cutter A.D."/>
            <person name="Schartner C.M."/>
            <person name="Ralston E.J."/>
            <person name="Meyer B.J."/>
            <person name="Haag E.S."/>
        </authorList>
    </citation>
    <scope>NUCLEOTIDE SEQUENCE [LARGE SCALE GENOMIC DNA]</scope>
    <source>
        <strain evidence="2">JU1422</strain>
    </source>
</reference>
<dbReference type="Proteomes" id="UP000230233">
    <property type="component" value="Chromosome I"/>
</dbReference>
<accession>A0A2G5VTA5</accession>
<proteinExistence type="predicted"/>
<keyword evidence="2" id="KW-1185">Reference proteome</keyword>
<organism evidence="1 2">
    <name type="scientific">Caenorhabditis nigoni</name>
    <dbReference type="NCBI Taxonomy" id="1611254"/>
    <lineage>
        <taxon>Eukaryota</taxon>
        <taxon>Metazoa</taxon>
        <taxon>Ecdysozoa</taxon>
        <taxon>Nematoda</taxon>
        <taxon>Chromadorea</taxon>
        <taxon>Rhabditida</taxon>
        <taxon>Rhabditina</taxon>
        <taxon>Rhabditomorpha</taxon>
        <taxon>Rhabditoidea</taxon>
        <taxon>Rhabditidae</taxon>
        <taxon>Peloderinae</taxon>
        <taxon>Caenorhabditis</taxon>
    </lineage>
</organism>
<evidence type="ECO:0000313" key="1">
    <source>
        <dbReference type="EMBL" id="PIC55024.1"/>
    </source>
</evidence>
<dbReference type="AlphaFoldDB" id="A0A2G5VTA5"/>
<dbReference type="EMBL" id="PDUG01000001">
    <property type="protein sequence ID" value="PIC55024.1"/>
    <property type="molecule type" value="Genomic_DNA"/>
</dbReference>
<comment type="caution">
    <text evidence="1">The sequence shown here is derived from an EMBL/GenBank/DDBJ whole genome shotgun (WGS) entry which is preliminary data.</text>
</comment>
<gene>
    <name evidence="1" type="primary">Cnig_chr_I.g476</name>
    <name evidence="1" type="ORF">B9Z55_000476</name>
</gene>